<keyword evidence="8 10" id="KW-0460">Magnesium</keyword>
<feature type="domain" description="Alpha-D-phosphohexomutase alpha/beta/alpha" evidence="12">
    <location>
        <begin position="8"/>
        <end position="133"/>
    </location>
</feature>
<dbReference type="OrthoDB" id="9803322at2"/>
<evidence type="ECO:0000256" key="9">
    <source>
        <dbReference type="ARBA" id="ARBA00023235"/>
    </source>
</evidence>
<keyword evidence="9" id="KW-0413">Isomerase</keyword>
<feature type="domain" description="Alpha-D-phosphohexomutase C-terminal" evidence="11">
    <location>
        <begin position="372"/>
        <end position="444"/>
    </location>
</feature>
<dbReference type="InterPro" id="IPR016055">
    <property type="entry name" value="A-D-PHexomutase_a/b/a-I/II/III"/>
</dbReference>
<dbReference type="SUPFAM" id="SSF53738">
    <property type="entry name" value="Phosphoglucomutase, first 3 domains"/>
    <property type="match status" value="3"/>
</dbReference>
<comment type="pathway">
    <text evidence="3">Nucleotide-sugar biosynthesis; GDP-alpha-D-mannose biosynthesis; alpha-D-mannose 1-phosphate from D-fructose 6-phosphate: step 2/2.</text>
</comment>
<comment type="catalytic activity">
    <reaction evidence="1">
        <text>alpha-D-mannose 1-phosphate = D-mannose 6-phosphate</text>
        <dbReference type="Rhea" id="RHEA:11140"/>
        <dbReference type="ChEBI" id="CHEBI:58409"/>
        <dbReference type="ChEBI" id="CHEBI:58735"/>
        <dbReference type="EC" id="5.4.2.8"/>
    </reaction>
</comment>
<feature type="domain" description="Alpha-D-phosphohexomutase alpha/beta/alpha" evidence="14">
    <location>
        <begin position="257"/>
        <end position="367"/>
    </location>
</feature>
<evidence type="ECO:0000256" key="2">
    <source>
        <dbReference type="ARBA" id="ARBA00001946"/>
    </source>
</evidence>
<organism evidence="15 16">
    <name type="scientific">Stenotrophobium rhamnosiphilum</name>
    <dbReference type="NCBI Taxonomy" id="2029166"/>
    <lineage>
        <taxon>Bacteria</taxon>
        <taxon>Pseudomonadati</taxon>
        <taxon>Pseudomonadota</taxon>
        <taxon>Gammaproteobacteria</taxon>
        <taxon>Nevskiales</taxon>
        <taxon>Nevskiaceae</taxon>
        <taxon>Stenotrophobium</taxon>
    </lineage>
</organism>
<evidence type="ECO:0000313" key="16">
    <source>
        <dbReference type="Proteomes" id="UP000244248"/>
    </source>
</evidence>
<dbReference type="SUPFAM" id="SSF55957">
    <property type="entry name" value="Phosphoglucomutase, C-terminal domain"/>
    <property type="match status" value="1"/>
</dbReference>
<evidence type="ECO:0000259" key="12">
    <source>
        <dbReference type="Pfam" id="PF02878"/>
    </source>
</evidence>
<dbReference type="PROSITE" id="PS00710">
    <property type="entry name" value="PGM_PMM"/>
    <property type="match status" value="1"/>
</dbReference>
<dbReference type="InterPro" id="IPR005844">
    <property type="entry name" value="A-D-PHexomutase_a/b/a-I"/>
</dbReference>
<proteinExistence type="inferred from homology"/>
<keyword evidence="7 10" id="KW-0479">Metal-binding</keyword>
<dbReference type="Gene3D" id="3.40.120.10">
    <property type="entry name" value="Alpha-D-Glucose-1,6-Bisphosphate, subunit A, domain 3"/>
    <property type="match status" value="3"/>
</dbReference>
<comment type="similarity">
    <text evidence="4 10">Belongs to the phosphohexose mutase family.</text>
</comment>
<dbReference type="InterPro" id="IPR005843">
    <property type="entry name" value="A-D-PHexomutase_C"/>
</dbReference>
<dbReference type="InterPro" id="IPR036900">
    <property type="entry name" value="A-D-PHexomutase_C_sf"/>
</dbReference>
<dbReference type="Pfam" id="PF00408">
    <property type="entry name" value="PGM_PMM_IV"/>
    <property type="match status" value="1"/>
</dbReference>
<dbReference type="InterPro" id="IPR005841">
    <property type="entry name" value="Alpha-D-phosphohexomutase_SF"/>
</dbReference>
<evidence type="ECO:0000313" key="15">
    <source>
        <dbReference type="EMBL" id="PTU32378.1"/>
    </source>
</evidence>
<sequence length="450" mass="49326">MTTRLPCFKAYDIRGRVPDELNPDIAYRLGLAYARKFRPTKIALGRDNRHSSLSLLHALAHGFVDEGVEVIDIGLCGTEEIYWAAQQSGVDGGIQVTASHNPIDYNGMKLVRGGAIPISGDTGLRELETAVASSDAVLPQGEPKMTAQSFRDSYVQHLLSYVDVAALKPLRIVVNAGNGAAGAVIDALESHLPFEFIKIHHQPDGDFPNGIPNPLLPENRAATSDAVRLHKADFGVAWDGDFDRCFLFDETGEFIEGYYIVGLLAAALLKKHPGEKVIHDPRLTWNTIDIVEAAGGIPIQSKTGHAFIKERMRSENAIYGGEMSAHHYFREFAYCDNGNIPWLLVSALVCEMGMPLSSLVLDRIQKFPASGEINRTVADVKFAIAEISAAYKKSAINVDTTDGISIEFPEWRFNLRGSNTEPVIRLNVESRNDIGIVNKMSEEILARLGS</sequence>
<reference evidence="15 16" key="1">
    <citation type="submission" date="2018-04" db="EMBL/GenBank/DDBJ databases">
        <title>Novel species isolated from glacier.</title>
        <authorList>
            <person name="Liu Q."/>
            <person name="Xin Y.-H."/>
        </authorList>
    </citation>
    <scope>NUCLEOTIDE SEQUENCE [LARGE SCALE GENOMIC DNA]</scope>
    <source>
        <strain evidence="15 16">GT1R17</strain>
    </source>
</reference>
<evidence type="ECO:0000259" key="14">
    <source>
        <dbReference type="Pfam" id="PF02880"/>
    </source>
</evidence>
<dbReference type="PANTHER" id="PTHR43771">
    <property type="entry name" value="PHOSPHOMANNOMUTASE"/>
    <property type="match status" value="1"/>
</dbReference>
<dbReference type="EC" id="5.4.2.8" evidence="5"/>
<evidence type="ECO:0000256" key="5">
    <source>
        <dbReference type="ARBA" id="ARBA00012730"/>
    </source>
</evidence>
<dbReference type="Pfam" id="PF02879">
    <property type="entry name" value="PGM_PMM_II"/>
    <property type="match status" value="1"/>
</dbReference>
<name>A0A2T5MIJ0_9GAMM</name>
<dbReference type="GO" id="GO:0005975">
    <property type="term" value="P:carbohydrate metabolic process"/>
    <property type="evidence" value="ECO:0007669"/>
    <property type="project" value="InterPro"/>
</dbReference>
<comment type="cofactor">
    <cofactor evidence="2">
        <name>Mg(2+)</name>
        <dbReference type="ChEBI" id="CHEBI:18420"/>
    </cofactor>
</comment>
<dbReference type="GO" id="GO:0004615">
    <property type="term" value="F:phosphomannomutase activity"/>
    <property type="evidence" value="ECO:0007669"/>
    <property type="project" value="UniProtKB-EC"/>
</dbReference>
<feature type="domain" description="Alpha-D-phosphohexomutase alpha/beta/alpha" evidence="13">
    <location>
        <begin position="152"/>
        <end position="252"/>
    </location>
</feature>
<dbReference type="CDD" id="cd03089">
    <property type="entry name" value="PMM_PGM"/>
    <property type="match status" value="1"/>
</dbReference>
<dbReference type="AlphaFoldDB" id="A0A2T5MIJ0"/>
<evidence type="ECO:0000256" key="3">
    <source>
        <dbReference type="ARBA" id="ARBA00004699"/>
    </source>
</evidence>
<dbReference type="GO" id="GO:0000287">
    <property type="term" value="F:magnesium ion binding"/>
    <property type="evidence" value="ECO:0007669"/>
    <property type="project" value="InterPro"/>
</dbReference>
<keyword evidence="16" id="KW-1185">Reference proteome</keyword>
<evidence type="ECO:0000256" key="7">
    <source>
        <dbReference type="ARBA" id="ARBA00022723"/>
    </source>
</evidence>
<dbReference type="InterPro" id="IPR016066">
    <property type="entry name" value="A-D-PHexomutase_CS"/>
</dbReference>
<comment type="caution">
    <text evidence="15">The sequence shown here is derived from an EMBL/GenBank/DDBJ whole genome shotgun (WGS) entry which is preliminary data.</text>
</comment>
<evidence type="ECO:0000256" key="8">
    <source>
        <dbReference type="ARBA" id="ARBA00022842"/>
    </source>
</evidence>
<evidence type="ECO:0000256" key="1">
    <source>
        <dbReference type="ARBA" id="ARBA00000586"/>
    </source>
</evidence>
<dbReference type="PANTHER" id="PTHR43771:SF1">
    <property type="entry name" value="PHOSPHOMANNOMUTASE"/>
    <property type="match status" value="1"/>
</dbReference>
<evidence type="ECO:0000256" key="4">
    <source>
        <dbReference type="ARBA" id="ARBA00010231"/>
    </source>
</evidence>
<dbReference type="RefSeq" id="WP_107939572.1">
    <property type="nucleotide sequence ID" value="NZ_QANS01000002.1"/>
</dbReference>
<dbReference type="InterPro" id="IPR005846">
    <property type="entry name" value="A-D-PHexomutase_a/b/a-III"/>
</dbReference>
<evidence type="ECO:0000256" key="10">
    <source>
        <dbReference type="RuleBase" id="RU004326"/>
    </source>
</evidence>
<evidence type="ECO:0000259" key="11">
    <source>
        <dbReference type="Pfam" id="PF00408"/>
    </source>
</evidence>
<gene>
    <name evidence="15" type="ORF">CJD38_06935</name>
</gene>
<dbReference type="Gene3D" id="3.30.310.50">
    <property type="entry name" value="Alpha-D-phosphohexomutase, C-terminal domain"/>
    <property type="match status" value="1"/>
</dbReference>
<keyword evidence="6" id="KW-0597">Phosphoprotein</keyword>
<dbReference type="Proteomes" id="UP000244248">
    <property type="component" value="Unassembled WGS sequence"/>
</dbReference>
<evidence type="ECO:0000256" key="6">
    <source>
        <dbReference type="ARBA" id="ARBA00022553"/>
    </source>
</evidence>
<dbReference type="Pfam" id="PF02880">
    <property type="entry name" value="PGM_PMM_III"/>
    <property type="match status" value="1"/>
</dbReference>
<dbReference type="EMBL" id="QANS01000002">
    <property type="protein sequence ID" value="PTU32378.1"/>
    <property type="molecule type" value="Genomic_DNA"/>
</dbReference>
<dbReference type="PRINTS" id="PR00509">
    <property type="entry name" value="PGMPMM"/>
</dbReference>
<dbReference type="Pfam" id="PF02878">
    <property type="entry name" value="PGM_PMM_I"/>
    <property type="match status" value="1"/>
</dbReference>
<evidence type="ECO:0000259" key="13">
    <source>
        <dbReference type="Pfam" id="PF02879"/>
    </source>
</evidence>
<protein>
    <recommendedName>
        <fullName evidence="5">phosphomannomutase</fullName>
        <ecNumber evidence="5">5.4.2.8</ecNumber>
    </recommendedName>
</protein>
<accession>A0A2T5MIJ0</accession>
<dbReference type="InterPro" id="IPR005845">
    <property type="entry name" value="A-D-PHexomutase_a/b/a-II"/>
</dbReference>